<evidence type="ECO:0000256" key="3">
    <source>
        <dbReference type="ARBA" id="ARBA00022801"/>
    </source>
</evidence>
<dbReference type="InterPro" id="IPR038765">
    <property type="entry name" value="Papain-like_cys_pep_sf"/>
</dbReference>
<sequence>MPYGLAALCVVSLFGLKDTGIFINEHVQTTYSGNKVYFEVGEVANIIDESNDGYIVSKGKAKVTVPVEKVKLTESEITTYKVIKNTSIKDSEDQILRNLFLGEEVVLVDDLGENLVIKSDDNIKGQVAKANLELVGTETIKYDEPVNLDNNVQSIDIEQLEKEEEEIEKIAKQGANIEVDEYVPSTDNAKASEAIDLALEHMGTKYVYGATGDGGFDCSGLIYAVYKNKLGINLPRSSSEQSTYGTQVSRNNLEPGDLVFFNTAGGGVSHVGIYMGGDNFVHASSGQGKVVISSLNEDYYDARYNNATRVL</sequence>
<dbReference type="Gene3D" id="3.90.1720.10">
    <property type="entry name" value="endopeptidase domain like (from Nostoc punctiforme)"/>
    <property type="match status" value="1"/>
</dbReference>
<gene>
    <name evidence="7" type="ORF">EF514_03305</name>
</gene>
<keyword evidence="5" id="KW-0175">Coiled coil</keyword>
<dbReference type="PROSITE" id="PS51935">
    <property type="entry name" value="NLPC_P60"/>
    <property type="match status" value="1"/>
</dbReference>
<evidence type="ECO:0000259" key="6">
    <source>
        <dbReference type="PROSITE" id="PS51935"/>
    </source>
</evidence>
<feature type="domain" description="NlpC/P60" evidence="6">
    <location>
        <begin position="188"/>
        <end position="311"/>
    </location>
</feature>
<evidence type="ECO:0000256" key="4">
    <source>
        <dbReference type="ARBA" id="ARBA00022807"/>
    </source>
</evidence>
<evidence type="ECO:0000313" key="8">
    <source>
        <dbReference type="Proteomes" id="UP000288812"/>
    </source>
</evidence>
<evidence type="ECO:0000256" key="1">
    <source>
        <dbReference type="ARBA" id="ARBA00007074"/>
    </source>
</evidence>
<dbReference type="Pfam" id="PF00877">
    <property type="entry name" value="NLPC_P60"/>
    <property type="match status" value="1"/>
</dbReference>
<dbReference type="EMBL" id="RLIH01000003">
    <property type="protein sequence ID" value="RVU55392.1"/>
    <property type="molecule type" value="Genomic_DNA"/>
</dbReference>
<comment type="similarity">
    <text evidence="1">Belongs to the peptidase C40 family.</text>
</comment>
<evidence type="ECO:0000256" key="2">
    <source>
        <dbReference type="ARBA" id="ARBA00022670"/>
    </source>
</evidence>
<keyword evidence="8" id="KW-1185">Reference proteome</keyword>
<dbReference type="InterPro" id="IPR051202">
    <property type="entry name" value="Peptidase_C40"/>
</dbReference>
<dbReference type="GO" id="GO:0006508">
    <property type="term" value="P:proteolysis"/>
    <property type="evidence" value="ECO:0007669"/>
    <property type="project" value="UniProtKB-KW"/>
</dbReference>
<keyword evidence="3" id="KW-0378">Hydrolase</keyword>
<accession>A0A437S8Q3</accession>
<proteinExistence type="inferred from homology"/>
<keyword evidence="2" id="KW-0645">Protease</keyword>
<dbReference type="GO" id="GO:0008234">
    <property type="term" value="F:cysteine-type peptidase activity"/>
    <property type="evidence" value="ECO:0007669"/>
    <property type="project" value="UniProtKB-KW"/>
</dbReference>
<dbReference type="Proteomes" id="UP000288812">
    <property type="component" value="Unassembled WGS sequence"/>
</dbReference>
<protein>
    <submittedName>
        <fullName evidence="7">NlpC/P60 family protein</fullName>
    </submittedName>
</protein>
<organism evidence="7 8">
    <name type="scientific">Anaerosphaera multitolerans</name>
    <dbReference type="NCBI Taxonomy" id="2487351"/>
    <lineage>
        <taxon>Bacteria</taxon>
        <taxon>Bacillati</taxon>
        <taxon>Bacillota</taxon>
        <taxon>Tissierellia</taxon>
        <taxon>Tissierellales</taxon>
        <taxon>Peptoniphilaceae</taxon>
        <taxon>Anaerosphaera</taxon>
    </lineage>
</organism>
<dbReference type="InterPro" id="IPR000064">
    <property type="entry name" value="NLP_P60_dom"/>
</dbReference>
<keyword evidence="4" id="KW-0788">Thiol protease</keyword>
<dbReference type="PANTHER" id="PTHR47053:SF1">
    <property type="entry name" value="MUREIN DD-ENDOPEPTIDASE MEPH-RELATED"/>
    <property type="match status" value="1"/>
</dbReference>
<reference evidence="7 8" key="1">
    <citation type="submission" date="2018-11" db="EMBL/GenBank/DDBJ databases">
        <title>Genome sequencing and assembly of Anaerosphaera sp. nov., GS7-6-2.</title>
        <authorList>
            <person name="Rettenmaier R."/>
            <person name="Liebl W."/>
            <person name="Zverlov V."/>
        </authorList>
    </citation>
    <scope>NUCLEOTIDE SEQUENCE [LARGE SCALE GENOMIC DNA]</scope>
    <source>
        <strain evidence="7 8">GS7-6-2</strain>
    </source>
</reference>
<dbReference type="SUPFAM" id="SSF54001">
    <property type="entry name" value="Cysteine proteinases"/>
    <property type="match status" value="1"/>
</dbReference>
<evidence type="ECO:0000256" key="5">
    <source>
        <dbReference type="SAM" id="Coils"/>
    </source>
</evidence>
<dbReference type="OrthoDB" id="9808890at2"/>
<name>A0A437S8Q3_9FIRM</name>
<dbReference type="AlphaFoldDB" id="A0A437S8Q3"/>
<comment type="caution">
    <text evidence="7">The sequence shown here is derived from an EMBL/GenBank/DDBJ whole genome shotgun (WGS) entry which is preliminary data.</text>
</comment>
<dbReference type="PANTHER" id="PTHR47053">
    <property type="entry name" value="MUREIN DD-ENDOPEPTIDASE MEPH-RELATED"/>
    <property type="match status" value="1"/>
</dbReference>
<feature type="coiled-coil region" evidence="5">
    <location>
        <begin position="150"/>
        <end position="180"/>
    </location>
</feature>
<evidence type="ECO:0000313" key="7">
    <source>
        <dbReference type="EMBL" id="RVU55392.1"/>
    </source>
</evidence>